<name>A0A6M8UNY9_9GAMM</name>
<dbReference type="KEGG" id="pmak:PMPD1_3728"/>
<keyword evidence="1" id="KW-0732">Signal</keyword>
<feature type="signal peptide" evidence="1">
    <location>
        <begin position="1"/>
        <end position="23"/>
    </location>
</feature>
<dbReference type="AlphaFoldDB" id="A0A6M8UNY9"/>
<dbReference type="RefSeq" id="WP_173635497.1">
    <property type="nucleotide sequence ID" value="NZ_CP054212.1"/>
</dbReference>
<evidence type="ECO:0008006" key="4">
    <source>
        <dbReference type="Google" id="ProtNLM"/>
    </source>
</evidence>
<evidence type="ECO:0000313" key="2">
    <source>
        <dbReference type="EMBL" id="QKJ88642.1"/>
    </source>
</evidence>
<reference evidence="2 3" key="1">
    <citation type="submission" date="2020-06" db="EMBL/GenBank/DDBJ databases">
        <title>Genome sequence of Paramixta manurensis strain PD-1.</title>
        <authorList>
            <person name="Lee C.W."/>
            <person name="Kim J."/>
        </authorList>
    </citation>
    <scope>NUCLEOTIDE SEQUENCE [LARGE SCALE GENOMIC DNA]</scope>
    <source>
        <strain evidence="2 3">PD-1</strain>
    </source>
</reference>
<protein>
    <recommendedName>
        <fullName evidence="4">Fimbrial protein</fullName>
    </recommendedName>
</protein>
<dbReference type="EMBL" id="CP054212">
    <property type="protein sequence ID" value="QKJ88642.1"/>
    <property type="molecule type" value="Genomic_DNA"/>
</dbReference>
<sequence length="172" mass="18238">MERSNIRVPLALALLFNATAALAVPVTTTIDVEAEISTSVRVYVDGKDVTNGNVSVKLDNQGGYMRGITPKFVFIGNASVVSLRLTPPPNKALVSGENTMPINTAWILDGNDNGIGVTTGSPVNNRPVYPTLADVPPNDVGVKLRFVSAQRAETYPLGKYSGTYTVMVTPSS</sequence>
<organism evidence="2 3">
    <name type="scientific">Paramixta manurensis</name>
    <dbReference type="NCBI Taxonomy" id="2740817"/>
    <lineage>
        <taxon>Bacteria</taxon>
        <taxon>Pseudomonadati</taxon>
        <taxon>Pseudomonadota</taxon>
        <taxon>Gammaproteobacteria</taxon>
        <taxon>Enterobacterales</taxon>
        <taxon>Erwiniaceae</taxon>
        <taxon>Paramixta</taxon>
    </lineage>
</organism>
<evidence type="ECO:0000313" key="3">
    <source>
        <dbReference type="Proteomes" id="UP000505325"/>
    </source>
</evidence>
<accession>A0A6M8UNY9</accession>
<dbReference type="Proteomes" id="UP000505325">
    <property type="component" value="Chromosome"/>
</dbReference>
<evidence type="ECO:0000256" key="1">
    <source>
        <dbReference type="SAM" id="SignalP"/>
    </source>
</evidence>
<feature type="chain" id="PRO_5026836756" description="Fimbrial protein" evidence="1">
    <location>
        <begin position="24"/>
        <end position="172"/>
    </location>
</feature>
<proteinExistence type="predicted"/>
<keyword evidence="3" id="KW-1185">Reference proteome</keyword>
<gene>
    <name evidence="2" type="ORF">PMPD1_3728</name>
</gene>